<protein>
    <submittedName>
        <fullName evidence="2">169_t:CDS:1</fullName>
    </submittedName>
</protein>
<proteinExistence type="predicted"/>
<reference evidence="2" key="1">
    <citation type="submission" date="2021-06" db="EMBL/GenBank/DDBJ databases">
        <authorList>
            <person name="Kallberg Y."/>
            <person name="Tangrot J."/>
            <person name="Rosling A."/>
        </authorList>
    </citation>
    <scope>NUCLEOTIDE SEQUENCE</scope>
    <source>
        <strain evidence="2">IA702</strain>
    </source>
</reference>
<keyword evidence="3" id="KW-1185">Reference proteome</keyword>
<evidence type="ECO:0000313" key="3">
    <source>
        <dbReference type="Proteomes" id="UP000789572"/>
    </source>
</evidence>
<dbReference type="AlphaFoldDB" id="A0A9N9CZ45"/>
<sequence length="171" mass="19775">MRSAVGNDGLTGLSKQQVLEKLITTTEDIHTLARTIIYYKLLLQFKVSLKQIHLDYNQYYYPEAENFLIKHLKILISAQYDDALFIQNTDTPTSQENKENTDTLISHKNDENILTSPKETEEAHNNTTSTSSEKTNKNPFQYRLFLEENDDSRWAVKPIVVKDQAYDGQTQ</sequence>
<comment type="caution">
    <text evidence="2">The sequence shown here is derived from an EMBL/GenBank/DDBJ whole genome shotgun (WGS) entry which is preliminary data.</text>
</comment>
<gene>
    <name evidence="2" type="ORF">POCULU_LOCUS8445</name>
</gene>
<dbReference type="Proteomes" id="UP000789572">
    <property type="component" value="Unassembled WGS sequence"/>
</dbReference>
<feature type="region of interest" description="Disordered" evidence="1">
    <location>
        <begin position="90"/>
        <end position="138"/>
    </location>
</feature>
<name>A0A9N9CZ45_9GLOM</name>
<accession>A0A9N9CZ45</accession>
<evidence type="ECO:0000313" key="2">
    <source>
        <dbReference type="EMBL" id="CAG8621531.1"/>
    </source>
</evidence>
<evidence type="ECO:0000256" key="1">
    <source>
        <dbReference type="SAM" id="MobiDB-lite"/>
    </source>
</evidence>
<organism evidence="2 3">
    <name type="scientific">Paraglomus occultum</name>
    <dbReference type="NCBI Taxonomy" id="144539"/>
    <lineage>
        <taxon>Eukaryota</taxon>
        <taxon>Fungi</taxon>
        <taxon>Fungi incertae sedis</taxon>
        <taxon>Mucoromycota</taxon>
        <taxon>Glomeromycotina</taxon>
        <taxon>Glomeromycetes</taxon>
        <taxon>Paraglomerales</taxon>
        <taxon>Paraglomeraceae</taxon>
        <taxon>Paraglomus</taxon>
    </lineage>
</organism>
<feature type="compositionally biased region" description="Basic and acidic residues" evidence="1">
    <location>
        <begin position="96"/>
        <end position="111"/>
    </location>
</feature>
<dbReference type="OrthoDB" id="2477600at2759"/>
<dbReference type="EMBL" id="CAJVPJ010002447">
    <property type="protein sequence ID" value="CAG8621531.1"/>
    <property type="molecule type" value="Genomic_DNA"/>
</dbReference>